<dbReference type="AlphaFoldDB" id="A0A1D2JPE3"/>
<reference evidence="2 3" key="1">
    <citation type="submission" date="2016-06" db="EMBL/GenBank/DDBJ databases">
        <authorList>
            <person name="Kjaerup R.B."/>
            <person name="Dalgaard T.S."/>
            <person name="Juul-Madsen H.R."/>
        </authorList>
    </citation>
    <scope>NUCLEOTIDE SEQUENCE [LARGE SCALE GENOMIC DNA]</scope>
    <source>
        <strain evidence="2 3">Pb300</strain>
    </source>
</reference>
<protein>
    <submittedName>
        <fullName evidence="2">Uncharacterized protein</fullName>
    </submittedName>
</protein>
<proteinExistence type="predicted"/>
<organism evidence="2 3">
    <name type="scientific">Paracoccidioides brasiliensis</name>
    <dbReference type="NCBI Taxonomy" id="121759"/>
    <lineage>
        <taxon>Eukaryota</taxon>
        <taxon>Fungi</taxon>
        <taxon>Dikarya</taxon>
        <taxon>Ascomycota</taxon>
        <taxon>Pezizomycotina</taxon>
        <taxon>Eurotiomycetes</taxon>
        <taxon>Eurotiomycetidae</taxon>
        <taxon>Onygenales</taxon>
        <taxon>Ajellomycetaceae</taxon>
        <taxon>Paracoccidioides</taxon>
    </lineage>
</organism>
<dbReference type="EMBL" id="LZYO01000008">
    <property type="protein sequence ID" value="ODH45058.1"/>
    <property type="molecule type" value="Genomic_DNA"/>
</dbReference>
<evidence type="ECO:0000313" key="3">
    <source>
        <dbReference type="Proteomes" id="UP000242814"/>
    </source>
</evidence>
<feature type="region of interest" description="Disordered" evidence="1">
    <location>
        <begin position="1"/>
        <end position="21"/>
    </location>
</feature>
<gene>
    <name evidence="2" type="ORF">ACO22_00450</name>
</gene>
<evidence type="ECO:0000313" key="2">
    <source>
        <dbReference type="EMBL" id="ODH45058.1"/>
    </source>
</evidence>
<evidence type="ECO:0000256" key="1">
    <source>
        <dbReference type="SAM" id="MobiDB-lite"/>
    </source>
</evidence>
<feature type="region of interest" description="Disordered" evidence="1">
    <location>
        <begin position="40"/>
        <end position="60"/>
    </location>
</feature>
<accession>A0A1D2JPE3</accession>
<comment type="caution">
    <text evidence="2">The sequence shown here is derived from an EMBL/GenBank/DDBJ whole genome shotgun (WGS) entry which is preliminary data.</text>
</comment>
<sequence length="60" mass="6693">MSYQIAARRTKLGKPSSFPISTRIPERTMASTVAEVELNKENGQSPISMSKFDEGDTRMD</sequence>
<feature type="compositionally biased region" description="Basic and acidic residues" evidence="1">
    <location>
        <begin position="51"/>
        <end position="60"/>
    </location>
</feature>
<name>A0A1D2JPE3_PARBR</name>
<dbReference type="Proteomes" id="UP000242814">
    <property type="component" value="Unassembled WGS sequence"/>
</dbReference>